<evidence type="ECO:0000256" key="1">
    <source>
        <dbReference type="ARBA" id="ARBA00000085"/>
    </source>
</evidence>
<keyword evidence="7" id="KW-0472">Membrane</keyword>
<keyword evidence="5" id="KW-0418">Kinase</keyword>
<dbReference type="SUPFAM" id="SSF55785">
    <property type="entry name" value="PYP-like sensor domain (PAS domain)"/>
    <property type="match status" value="2"/>
</dbReference>
<dbReference type="SMART" id="SM00091">
    <property type="entry name" value="PAS"/>
    <property type="match status" value="2"/>
</dbReference>
<protein>
    <recommendedName>
        <fullName evidence="2">histidine kinase</fullName>
        <ecNumber evidence="2">2.7.13.3</ecNumber>
    </recommendedName>
</protein>
<dbReference type="InterPro" id="IPR000014">
    <property type="entry name" value="PAS"/>
</dbReference>
<comment type="catalytic activity">
    <reaction evidence="1">
        <text>ATP + protein L-histidine = ADP + protein N-phospho-L-histidine.</text>
        <dbReference type="EC" id="2.7.13.3"/>
    </reaction>
</comment>
<name>A0A177MVG9_9GAMM</name>
<dbReference type="STRING" id="980561.A1359_18485"/>
<proteinExistence type="predicted"/>
<dbReference type="SMART" id="SM00304">
    <property type="entry name" value="HAMP"/>
    <property type="match status" value="1"/>
</dbReference>
<dbReference type="Gene3D" id="6.10.340.10">
    <property type="match status" value="1"/>
</dbReference>
<organism evidence="11 12">
    <name type="scientific">Methylomonas lenta</name>
    <dbReference type="NCBI Taxonomy" id="980561"/>
    <lineage>
        <taxon>Bacteria</taxon>
        <taxon>Pseudomonadati</taxon>
        <taxon>Pseudomonadota</taxon>
        <taxon>Gammaproteobacteria</taxon>
        <taxon>Methylococcales</taxon>
        <taxon>Methylococcaceae</taxon>
        <taxon>Methylomonas</taxon>
    </lineage>
</organism>
<keyword evidence="12" id="KW-1185">Reference proteome</keyword>
<dbReference type="Pfam" id="PF00672">
    <property type="entry name" value="HAMP"/>
    <property type="match status" value="1"/>
</dbReference>
<dbReference type="PANTHER" id="PTHR43304:SF1">
    <property type="entry name" value="PAC DOMAIN-CONTAINING PROTEIN"/>
    <property type="match status" value="1"/>
</dbReference>
<dbReference type="CDD" id="cd00130">
    <property type="entry name" value="PAS"/>
    <property type="match status" value="2"/>
</dbReference>
<gene>
    <name evidence="11" type="ORF">A1359_18485</name>
</gene>
<dbReference type="EC" id="2.7.13.3" evidence="2"/>
<dbReference type="CDD" id="cd06225">
    <property type="entry name" value="HAMP"/>
    <property type="match status" value="1"/>
</dbReference>
<evidence type="ECO:0000259" key="10">
    <source>
        <dbReference type="PROSITE" id="PS50885"/>
    </source>
</evidence>
<feature type="transmembrane region" description="Helical" evidence="7">
    <location>
        <begin position="13"/>
        <end position="33"/>
    </location>
</feature>
<dbReference type="InterPro" id="IPR000700">
    <property type="entry name" value="PAS-assoc_C"/>
</dbReference>
<evidence type="ECO:0000256" key="6">
    <source>
        <dbReference type="SAM" id="MobiDB-lite"/>
    </source>
</evidence>
<dbReference type="Pfam" id="PF13188">
    <property type="entry name" value="PAS_8"/>
    <property type="match status" value="1"/>
</dbReference>
<dbReference type="OrthoDB" id="9808408at2"/>
<dbReference type="Gene3D" id="3.30.450.20">
    <property type="entry name" value="PAS domain"/>
    <property type="match status" value="2"/>
</dbReference>
<dbReference type="GO" id="GO:0004673">
    <property type="term" value="F:protein histidine kinase activity"/>
    <property type="evidence" value="ECO:0007669"/>
    <property type="project" value="UniProtKB-EC"/>
</dbReference>
<accession>A0A177MVG9</accession>
<sequence length="563" mass="63985">MIWSPLLALSARWLVPLLFALTAVMAIGVIYQLQVKEYSDSVQYNEQQRLRERLGVEQTRLEHELGQGNLMQVRRLVSGLTLHSGITHAWLIDQNYQIIAATSRTELNQPLETILGKQSADLRQASRQSLAIWQPDIHVQYLAAENALLAEVGIYPDFRLLVSLDLTPALAERLALGKVHLWRQAGMILFFSAFLAGLLHIIWFRRAAHLTATAMALGAGNLAARARMQGSDELAAIGNALDNMAVNQQRYQADLRQSLRNLNVIANASPALFWTSDLDKACDWFNQRWLDFTGRSLAQEQGNGWAEGVHPDDFERCLNIYQTAFDARSAFSIEYRLRRHDGEYRWLLDQGMPRYDADNCFLGYIGSCLDITDEKQLHAQLAASEAYYRYLFEHNPAPMLIYQRAGLQLVSVNEAFRRHYGYSHDEALQFQLPDLYPEAEQAAIIKLARNLTGHVCVGEWHHRIKTGEYINVVAHSNDLIYNDQVCRVAVMIDITALKRVELDLQQRNQELESFNAASVDRELTMIELKKQVNELSTKLGRQPPFDLGFTHDSSKSDKSDQSS</sequence>
<dbReference type="PROSITE" id="PS50885">
    <property type="entry name" value="HAMP"/>
    <property type="match status" value="1"/>
</dbReference>
<feature type="domain" description="HAMP" evidence="10">
    <location>
        <begin position="205"/>
        <end position="253"/>
    </location>
</feature>
<evidence type="ECO:0000259" key="8">
    <source>
        <dbReference type="PROSITE" id="PS50112"/>
    </source>
</evidence>
<dbReference type="InterPro" id="IPR052162">
    <property type="entry name" value="Sensor_kinase/Photoreceptor"/>
</dbReference>
<feature type="transmembrane region" description="Helical" evidence="7">
    <location>
        <begin position="185"/>
        <end position="204"/>
    </location>
</feature>
<feature type="domain" description="PAC" evidence="9">
    <location>
        <begin position="331"/>
        <end position="383"/>
    </location>
</feature>
<dbReference type="RefSeq" id="WP_066988181.1">
    <property type="nucleotide sequence ID" value="NZ_LUUI01000167.1"/>
</dbReference>
<evidence type="ECO:0000256" key="3">
    <source>
        <dbReference type="ARBA" id="ARBA00022553"/>
    </source>
</evidence>
<dbReference type="InterPro" id="IPR001610">
    <property type="entry name" value="PAC"/>
</dbReference>
<dbReference type="PROSITE" id="PS50112">
    <property type="entry name" value="PAS"/>
    <property type="match status" value="1"/>
</dbReference>
<feature type="domain" description="PAS" evidence="8">
    <location>
        <begin position="384"/>
        <end position="428"/>
    </location>
</feature>
<dbReference type="PANTHER" id="PTHR43304">
    <property type="entry name" value="PHYTOCHROME-LIKE PROTEIN CPH1"/>
    <property type="match status" value="1"/>
</dbReference>
<dbReference type="SMART" id="SM00086">
    <property type="entry name" value="PAC"/>
    <property type="match status" value="1"/>
</dbReference>
<dbReference type="Proteomes" id="UP000078476">
    <property type="component" value="Unassembled WGS sequence"/>
</dbReference>
<evidence type="ECO:0000256" key="5">
    <source>
        <dbReference type="ARBA" id="ARBA00022777"/>
    </source>
</evidence>
<keyword evidence="4" id="KW-0808">Transferase</keyword>
<dbReference type="NCBIfam" id="TIGR00229">
    <property type="entry name" value="sensory_box"/>
    <property type="match status" value="2"/>
</dbReference>
<evidence type="ECO:0000259" key="9">
    <source>
        <dbReference type="PROSITE" id="PS50113"/>
    </source>
</evidence>
<keyword evidence="7" id="KW-1133">Transmembrane helix</keyword>
<dbReference type="GO" id="GO:0007165">
    <property type="term" value="P:signal transduction"/>
    <property type="evidence" value="ECO:0007669"/>
    <property type="project" value="InterPro"/>
</dbReference>
<evidence type="ECO:0000313" key="11">
    <source>
        <dbReference type="EMBL" id="OAI09708.1"/>
    </source>
</evidence>
<feature type="compositionally biased region" description="Basic and acidic residues" evidence="6">
    <location>
        <begin position="552"/>
        <end position="563"/>
    </location>
</feature>
<dbReference type="PROSITE" id="PS50113">
    <property type="entry name" value="PAC"/>
    <property type="match status" value="1"/>
</dbReference>
<evidence type="ECO:0000313" key="12">
    <source>
        <dbReference type="Proteomes" id="UP000078476"/>
    </source>
</evidence>
<keyword evidence="7" id="KW-0812">Transmembrane</keyword>
<keyword evidence="3" id="KW-0597">Phosphoprotein</keyword>
<evidence type="ECO:0000256" key="4">
    <source>
        <dbReference type="ARBA" id="ARBA00022679"/>
    </source>
</evidence>
<dbReference type="Pfam" id="PF08447">
    <property type="entry name" value="PAS_3"/>
    <property type="match status" value="1"/>
</dbReference>
<reference evidence="11 12" key="1">
    <citation type="submission" date="2016-03" db="EMBL/GenBank/DDBJ databases">
        <authorList>
            <person name="Ploux O."/>
        </authorList>
    </citation>
    <scope>NUCLEOTIDE SEQUENCE [LARGE SCALE GENOMIC DNA]</scope>
    <source>
        <strain evidence="11 12">R-45370</strain>
    </source>
</reference>
<dbReference type="GO" id="GO:0016020">
    <property type="term" value="C:membrane"/>
    <property type="evidence" value="ECO:0007669"/>
    <property type="project" value="InterPro"/>
</dbReference>
<dbReference type="FunFam" id="3.30.450.20:FF:000099">
    <property type="entry name" value="Sensory box sensor histidine kinase"/>
    <property type="match status" value="1"/>
</dbReference>
<feature type="region of interest" description="Disordered" evidence="6">
    <location>
        <begin position="539"/>
        <end position="563"/>
    </location>
</feature>
<dbReference type="InterPro" id="IPR013655">
    <property type="entry name" value="PAS_fold_3"/>
</dbReference>
<evidence type="ECO:0000256" key="2">
    <source>
        <dbReference type="ARBA" id="ARBA00012438"/>
    </source>
</evidence>
<dbReference type="EMBL" id="LUUI01000167">
    <property type="protein sequence ID" value="OAI09708.1"/>
    <property type="molecule type" value="Genomic_DNA"/>
</dbReference>
<comment type="caution">
    <text evidence="11">The sequence shown here is derived from an EMBL/GenBank/DDBJ whole genome shotgun (WGS) entry which is preliminary data.</text>
</comment>
<dbReference type="AlphaFoldDB" id="A0A177MVG9"/>
<dbReference type="InterPro" id="IPR035965">
    <property type="entry name" value="PAS-like_dom_sf"/>
</dbReference>
<dbReference type="InterPro" id="IPR003660">
    <property type="entry name" value="HAMP_dom"/>
</dbReference>
<evidence type="ECO:0000256" key="7">
    <source>
        <dbReference type="SAM" id="Phobius"/>
    </source>
</evidence>